<evidence type="ECO:0000256" key="1">
    <source>
        <dbReference type="SAM" id="MobiDB-lite"/>
    </source>
</evidence>
<protein>
    <submittedName>
        <fullName evidence="3">Teneurin-2</fullName>
    </submittedName>
</protein>
<name>A0ABQ8M1K2_LABRO</name>
<evidence type="ECO:0000313" key="3">
    <source>
        <dbReference type="EMBL" id="KAI2656779.1"/>
    </source>
</evidence>
<dbReference type="EMBL" id="JACTAM010000014">
    <property type="protein sequence ID" value="KAI2656779.1"/>
    <property type="molecule type" value="Genomic_DNA"/>
</dbReference>
<evidence type="ECO:0000313" key="4">
    <source>
        <dbReference type="Proteomes" id="UP000830375"/>
    </source>
</evidence>
<keyword evidence="4" id="KW-1185">Reference proteome</keyword>
<dbReference type="Proteomes" id="UP000830375">
    <property type="component" value="Unassembled WGS sequence"/>
</dbReference>
<dbReference type="Pfam" id="PF06484">
    <property type="entry name" value="Ten_N"/>
    <property type="match status" value="1"/>
</dbReference>
<comment type="caution">
    <text evidence="3">The sequence shown here is derived from an EMBL/GenBank/DDBJ whole genome shotgun (WGS) entry which is preliminary data.</text>
</comment>
<feature type="region of interest" description="Disordered" evidence="1">
    <location>
        <begin position="22"/>
        <end position="97"/>
    </location>
</feature>
<gene>
    <name evidence="3" type="ORF">H4Q32_020785</name>
</gene>
<dbReference type="PROSITE" id="PS51361">
    <property type="entry name" value="TENEURIN_N"/>
    <property type="match status" value="1"/>
</dbReference>
<reference evidence="3 4" key="1">
    <citation type="submission" date="2022-01" db="EMBL/GenBank/DDBJ databases">
        <title>A high-quality chromosome-level genome assembly of rohu carp, Labeo rohita.</title>
        <authorList>
            <person name="Arick M.A. II"/>
            <person name="Hsu C.-Y."/>
            <person name="Magbanua Z."/>
            <person name="Pechanova O."/>
            <person name="Grover C."/>
            <person name="Miller E."/>
            <person name="Thrash A."/>
            <person name="Ezzel L."/>
            <person name="Alam S."/>
            <person name="Benzie J."/>
            <person name="Hamilton M."/>
            <person name="Karsi A."/>
            <person name="Lawrence M.L."/>
            <person name="Peterson D.G."/>
        </authorList>
    </citation>
    <scope>NUCLEOTIDE SEQUENCE [LARGE SCALE GENOMIC DNA]</scope>
    <source>
        <strain evidence="4">BAU-BD-2019</strain>
        <tissue evidence="3">Blood</tissue>
    </source>
</reference>
<organism evidence="3 4">
    <name type="scientific">Labeo rohita</name>
    <name type="common">Indian major carp</name>
    <name type="synonym">Cyprinus rohita</name>
    <dbReference type="NCBI Taxonomy" id="84645"/>
    <lineage>
        <taxon>Eukaryota</taxon>
        <taxon>Metazoa</taxon>
        <taxon>Chordata</taxon>
        <taxon>Craniata</taxon>
        <taxon>Vertebrata</taxon>
        <taxon>Euteleostomi</taxon>
        <taxon>Actinopterygii</taxon>
        <taxon>Neopterygii</taxon>
        <taxon>Teleostei</taxon>
        <taxon>Ostariophysi</taxon>
        <taxon>Cypriniformes</taxon>
        <taxon>Cyprinidae</taxon>
        <taxon>Labeoninae</taxon>
        <taxon>Labeonini</taxon>
        <taxon>Labeo</taxon>
    </lineage>
</organism>
<dbReference type="InterPro" id="IPR009471">
    <property type="entry name" value="Ten_N"/>
</dbReference>
<feature type="compositionally biased region" description="Polar residues" evidence="1">
    <location>
        <begin position="55"/>
        <end position="76"/>
    </location>
</feature>
<feature type="domain" description="Teneurin N-terminal" evidence="2">
    <location>
        <begin position="1"/>
        <end position="116"/>
    </location>
</feature>
<accession>A0ABQ8M1K2</accession>
<feature type="compositionally biased region" description="Basic and acidic residues" evidence="1">
    <location>
        <begin position="22"/>
        <end position="31"/>
    </location>
</feature>
<evidence type="ECO:0000259" key="2">
    <source>
        <dbReference type="PROSITE" id="PS51361"/>
    </source>
</evidence>
<proteinExistence type="predicted"/>
<sequence>MLLHEVRKHSIQQCRRSLKREDRSFLSDKRLNKLGGAPNHHSQSTLRPPIPPPHNHQTLSHHQSSANSLNRNTLSGRRNPIHAPPSAPGEGPTTPESVQLQDSWVLNSNVPLETSNRGRKFGHYQQNCELNWLTMLLGKAALRSKIIECEVTEIVSQSKELFLLKFWVCYELGGSNLEGHLLCSQIREAAYPHTLFMRPGCMFNSPGQVSGLLEVQVPDCLAFAFFTDPEASPQPDSQPK</sequence>